<feature type="region of interest" description="Disordered" evidence="6">
    <location>
        <begin position="75"/>
        <end position="99"/>
    </location>
</feature>
<dbReference type="STRING" id="1314773.A0A3N2PZP1"/>
<dbReference type="Gene3D" id="4.10.240.10">
    <property type="entry name" value="Zn(2)-C6 fungal-type DNA-binding domain"/>
    <property type="match status" value="1"/>
</dbReference>
<dbReference type="OrthoDB" id="9930022at2759"/>
<evidence type="ECO:0000313" key="9">
    <source>
        <dbReference type="Proteomes" id="UP000272025"/>
    </source>
</evidence>
<organism evidence="8 9">
    <name type="scientific">Sodiomyces alkalinus (strain CBS 110278 / VKM F-3762 / F11)</name>
    <name type="common">Alkaliphilic filamentous fungus</name>
    <dbReference type="NCBI Taxonomy" id="1314773"/>
    <lineage>
        <taxon>Eukaryota</taxon>
        <taxon>Fungi</taxon>
        <taxon>Dikarya</taxon>
        <taxon>Ascomycota</taxon>
        <taxon>Pezizomycotina</taxon>
        <taxon>Sordariomycetes</taxon>
        <taxon>Hypocreomycetidae</taxon>
        <taxon>Glomerellales</taxon>
        <taxon>Plectosphaerellaceae</taxon>
        <taxon>Sodiomyces</taxon>
    </lineage>
</organism>
<dbReference type="CDD" id="cd00067">
    <property type="entry name" value="GAL4"/>
    <property type="match status" value="1"/>
</dbReference>
<accession>A0A3N2PZP1</accession>
<dbReference type="GO" id="GO:0008270">
    <property type="term" value="F:zinc ion binding"/>
    <property type="evidence" value="ECO:0007669"/>
    <property type="project" value="InterPro"/>
</dbReference>
<proteinExistence type="predicted"/>
<evidence type="ECO:0000256" key="1">
    <source>
        <dbReference type="ARBA" id="ARBA00022723"/>
    </source>
</evidence>
<dbReference type="EMBL" id="ML119053">
    <property type="protein sequence ID" value="ROT39952.1"/>
    <property type="molecule type" value="Genomic_DNA"/>
</dbReference>
<keyword evidence="5" id="KW-0539">Nucleus</keyword>
<gene>
    <name evidence="8" type="ORF">SODALDRAFT_142337</name>
</gene>
<dbReference type="SMART" id="SM00066">
    <property type="entry name" value="GAL4"/>
    <property type="match status" value="1"/>
</dbReference>
<dbReference type="RefSeq" id="XP_028467758.1">
    <property type="nucleotide sequence ID" value="XM_028606799.1"/>
</dbReference>
<keyword evidence="9" id="KW-1185">Reference proteome</keyword>
<feature type="compositionally biased region" description="Low complexity" evidence="6">
    <location>
        <begin position="82"/>
        <end position="95"/>
    </location>
</feature>
<protein>
    <recommendedName>
        <fullName evidence="7">Zn(2)-C6 fungal-type domain-containing protein</fullName>
    </recommendedName>
</protein>
<evidence type="ECO:0000256" key="5">
    <source>
        <dbReference type="ARBA" id="ARBA00023242"/>
    </source>
</evidence>
<keyword evidence="2" id="KW-0862">Zinc</keyword>
<dbReference type="PANTHER" id="PTHR47660">
    <property type="entry name" value="TRANSCRIPTION FACTOR WITH C2H2 AND ZN(2)-CYS(6) DNA BINDING DOMAIN (EUROFUNG)-RELATED-RELATED"/>
    <property type="match status" value="1"/>
</dbReference>
<name>A0A3N2PZP1_SODAK</name>
<evidence type="ECO:0000256" key="6">
    <source>
        <dbReference type="SAM" id="MobiDB-lite"/>
    </source>
</evidence>
<keyword evidence="4" id="KW-0804">Transcription</keyword>
<dbReference type="InterPro" id="IPR001138">
    <property type="entry name" value="Zn2Cys6_DnaBD"/>
</dbReference>
<feature type="domain" description="Zn(2)-C6 fungal-type" evidence="7">
    <location>
        <begin position="21"/>
        <end position="51"/>
    </location>
</feature>
<dbReference type="GO" id="GO:0000981">
    <property type="term" value="F:DNA-binding transcription factor activity, RNA polymerase II-specific"/>
    <property type="evidence" value="ECO:0007669"/>
    <property type="project" value="InterPro"/>
</dbReference>
<sequence>MESNVSLTWRERSHPPSRQRSCATCIKTKRRCDNGLPFCGRCRQRGLTCVYRGRLGRTGSSRRASSPQSDLAIIAQQPTNASTSSGDCSSSGGTTNEPDPTLIPSLLLEQNLDSVSPLCPFTDAALPDPTAFGFPLDEPPLGLIHQPVQPALLTSLLGLDEAEGWYASRGGVL</sequence>
<evidence type="ECO:0000256" key="4">
    <source>
        <dbReference type="ARBA" id="ARBA00023163"/>
    </source>
</evidence>
<reference evidence="8 9" key="1">
    <citation type="journal article" date="2018" name="Mol. Ecol.">
        <title>The obligate alkalophilic soda-lake fungus Sodiomyces alkalinus has shifted to a protein diet.</title>
        <authorList>
            <person name="Grum-Grzhimaylo A.A."/>
            <person name="Falkoski D.L."/>
            <person name="van den Heuvel J."/>
            <person name="Valero-Jimenez C.A."/>
            <person name="Min B."/>
            <person name="Choi I.G."/>
            <person name="Lipzen A."/>
            <person name="Daum C.G."/>
            <person name="Aanen D.K."/>
            <person name="Tsang A."/>
            <person name="Henrissat B."/>
            <person name="Bilanenko E.N."/>
            <person name="de Vries R.P."/>
            <person name="van Kan J.A.L."/>
            <person name="Grigoriev I.V."/>
            <person name="Debets A.J.M."/>
        </authorList>
    </citation>
    <scope>NUCLEOTIDE SEQUENCE [LARGE SCALE GENOMIC DNA]</scope>
    <source>
        <strain evidence="8 9">F11</strain>
    </source>
</reference>
<evidence type="ECO:0000313" key="8">
    <source>
        <dbReference type="EMBL" id="ROT39952.1"/>
    </source>
</evidence>
<dbReference type="InterPro" id="IPR036864">
    <property type="entry name" value="Zn2-C6_fun-type_DNA-bd_sf"/>
</dbReference>
<evidence type="ECO:0000256" key="3">
    <source>
        <dbReference type="ARBA" id="ARBA00023015"/>
    </source>
</evidence>
<dbReference type="AlphaFoldDB" id="A0A3N2PZP1"/>
<dbReference type="PROSITE" id="PS50048">
    <property type="entry name" value="ZN2_CY6_FUNGAL_2"/>
    <property type="match status" value="1"/>
</dbReference>
<dbReference type="SUPFAM" id="SSF57701">
    <property type="entry name" value="Zn2/Cys6 DNA-binding domain"/>
    <property type="match status" value="1"/>
</dbReference>
<keyword evidence="3" id="KW-0805">Transcription regulation</keyword>
<dbReference type="Proteomes" id="UP000272025">
    <property type="component" value="Unassembled WGS sequence"/>
</dbReference>
<dbReference type="GeneID" id="39575277"/>
<evidence type="ECO:0000256" key="2">
    <source>
        <dbReference type="ARBA" id="ARBA00022833"/>
    </source>
</evidence>
<evidence type="ECO:0000259" key="7">
    <source>
        <dbReference type="PROSITE" id="PS50048"/>
    </source>
</evidence>
<keyword evidence="1" id="KW-0479">Metal-binding</keyword>
<dbReference type="Pfam" id="PF00172">
    <property type="entry name" value="Zn_clus"/>
    <property type="match status" value="1"/>
</dbReference>